<dbReference type="RefSeq" id="WP_010528210.1">
    <property type="nucleotide sequence ID" value="NZ_AFSL01000074.1"/>
</dbReference>
<dbReference type="InterPro" id="IPR019257">
    <property type="entry name" value="MeTrfase_dom"/>
</dbReference>
<gene>
    <name evidence="4" type="ORF">SAMN05444380_10483</name>
</gene>
<dbReference type="InParanoid" id="A0A1I1WHX6"/>
<dbReference type="PANTHER" id="PTHR43397:SF1">
    <property type="entry name" value="ERGOTHIONEINE BIOSYNTHESIS PROTEIN 1"/>
    <property type="match status" value="1"/>
</dbReference>
<reference evidence="4 5" key="1">
    <citation type="submission" date="2016-10" db="EMBL/GenBank/DDBJ databases">
        <authorList>
            <person name="de Groot N.N."/>
        </authorList>
    </citation>
    <scope>NUCLEOTIDE SEQUENCE [LARGE SCALE GENOMIC DNA]</scope>
    <source>
        <strain evidence="4 5">DSM 19012</strain>
    </source>
</reference>
<dbReference type="Proteomes" id="UP000181976">
    <property type="component" value="Unassembled WGS sequence"/>
</dbReference>
<evidence type="ECO:0000313" key="4">
    <source>
        <dbReference type="EMBL" id="SFD93988.1"/>
    </source>
</evidence>
<dbReference type="Pfam" id="PF10017">
    <property type="entry name" value="Methyltransf_33"/>
    <property type="match status" value="1"/>
</dbReference>
<dbReference type="InterPro" id="IPR029063">
    <property type="entry name" value="SAM-dependent_MTases_sf"/>
</dbReference>
<dbReference type="PIRSF" id="PIRSF018005">
    <property type="entry name" value="UCP018005"/>
    <property type="match status" value="1"/>
</dbReference>
<protein>
    <submittedName>
        <fullName evidence="4">Dimethylhistidine N-methyltransferase</fullName>
    </submittedName>
</protein>
<dbReference type="GO" id="GO:0032259">
    <property type="term" value="P:methylation"/>
    <property type="evidence" value="ECO:0007669"/>
    <property type="project" value="UniProtKB-KW"/>
</dbReference>
<evidence type="ECO:0000313" key="5">
    <source>
        <dbReference type="Proteomes" id="UP000181976"/>
    </source>
</evidence>
<dbReference type="STRING" id="385682.SAMN05444380_10483"/>
<feature type="domain" description="Histidine-specific methyltransferase SAM-dependent" evidence="3">
    <location>
        <begin position="11"/>
        <end position="317"/>
    </location>
</feature>
<dbReference type="InterPro" id="IPR017804">
    <property type="entry name" value="MeTrfase_EgtD-like"/>
</dbReference>
<dbReference type="OrthoDB" id="5289726at2"/>
<sequence>MEPKLLLSQLAADTLSGLSAYPKYLHSKYLYDHRGSKIFQDIMAMPEYYLTDCELEIFNSHKASIIEAFGHHNRMFNMIELGSGDGLKTKILLRQMVKKHINFQYISIDISAKANKELKTRLNADFPNLKVETKTGDFFFTLKNQNGFNALPKITLFLGSNIGNFSDNETHEFLMDIASFSQKGDKVLIGFDLKKSPQVIMKAYNDPHGHTRRFNLNLLERLNRELNANFNIDNFEQHTSYDPASGEVNSFLVSKIPQTVHIGELERSFQFHQWETIFMERSRKYDIPTINEMAARYGFKVMHHFTDKRRYFVDSLWVKE</sequence>
<dbReference type="EMBL" id="FONA01000004">
    <property type="protein sequence ID" value="SFD93988.1"/>
    <property type="molecule type" value="Genomic_DNA"/>
</dbReference>
<name>A0A1I1WHX6_9BACT</name>
<accession>A0A1I1WHX6</accession>
<evidence type="ECO:0000259" key="3">
    <source>
        <dbReference type="Pfam" id="PF10017"/>
    </source>
</evidence>
<proteinExistence type="predicted"/>
<keyword evidence="5" id="KW-1185">Reference proteome</keyword>
<evidence type="ECO:0000256" key="2">
    <source>
        <dbReference type="ARBA" id="ARBA00022679"/>
    </source>
</evidence>
<dbReference type="SUPFAM" id="SSF53335">
    <property type="entry name" value="S-adenosyl-L-methionine-dependent methyltransferases"/>
    <property type="match status" value="1"/>
</dbReference>
<dbReference type="AlphaFoldDB" id="A0A1I1WHX6"/>
<keyword evidence="2 4" id="KW-0808">Transferase</keyword>
<dbReference type="InterPro" id="IPR051128">
    <property type="entry name" value="EgtD_Methyltrsf_superfamily"/>
</dbReference>
<evidence type="ECO:0000256" key="1">
    <source>
        <dbReference type="ARBA" id="ARBA00022603"/>
    </source>
</evidence>
<organism evidence="4 5">
    <name type="scientific">Thermophagus xiamenensis</name>
    <dbReference type="NCBI Taxonomy" id="385682"/>
    <lineage>
        <taxon>Bacteria</taxon>
        <taxon>Pseudomonadati</taxon>
        <taxon>Bacteroidota</taxon>
        <taxon>Bacteroidia</taxon>
        <taxon>Marinilabiliales</taxon>
        <taxon>Marinilabiliaceae</taxon>
        <taxon>Thermophagus</taxon>
    </lineage>
</organism>
<dbReference type="GO" id="GO:0008168">
    <property type="term" value="F:methyltransferase activity"/>
    <property type="evidence" value="ECO:0007669"/>
    <property type="project" value="UniProtKB-KW"/>
</dbReference>
<dbReference type="eggNOG" id="COG4301">
    <property type="taxonomic scope" value="Bacteria"/>
</dbReference>
<keyword evidence="1 4" id="KW-0489">Methyltransferase</keyword>
<dbReference type="Gene3D" id="3.40.50.150">
    <property type="entry name" value="Vaccinia Virus protein VP39"/>
    <property type="match status" value="1"/>
</dbReference>
<dbReference type="PANTHER" id="PTHR43397">
    <property type="entry name" value="ERGOTHIONEINE BIOSYNTHESIS PROTEIN 1"/>
    <property type="match status" value="1"/>
</dbReference>